<name>A0A0E0J9V7_ORYNI</name>
<evidence type="ECO:0000313" key="1">
    <source>
        <dbReference type="EnsemblPlants" id="ONIVA12G10710.1"/>
    </source>
</evidence>
<proteinExistence type="predicted"/>
<reference evidence="1" key="2">
    <citation type="submission" date="2018-04" db="EMBL/GenBank/DDBJ databases">
        <title>OnivRS2 (Oryza nivara Reference Sequence Version 2).</title>
        <authorList>
            <person name="Zhang J."/>
            <person name="Kudrna D."/>
            <person name="Lee S."/>
            <person name="Talag J."/>
            <person name="Rajasekar S."/>
            <person name="Welchert J."/>
            <person name="Hsing Y.-I."/>
            <person name="Wing R.A."/>
        </authorList>
    </citation>
    <scope>NUCLEOTIDE SEQUENCE [LARGE SCALE GENOMIC DNA]</scope>
    <source>
        <strain evidence="1">SL10</strain>
    </source>
</reference>
<reference evidence="1" key="1">
    <citation type="submission" date="2015-04" db="UniProtKB">
        <authorList>
            <consortium name="EnsemblPlants"/>
        </authorList>
    </citation>
    <scope>IDENTIFICATION</scope>
    <source>
        <strain evidence="1">SL10</strain>
    </source>
</reference>
<dbReference type="HOGENOM" id="CLU_2626300_0_0_1"/>
<keyword evidence="2" id="KW-1185">Reference proteome</keyword>
<dbReference type="Proteomes" id="UP000006591">
    <property type="component" value="Chromosome 12"/>
</dbReference>
<dbReference type="OMA" id="VEKEWYV"/>
<organism evidence="1">
    <name type="scientific">Oryza nivara</name>
    <name type="common">Indian wild rice</name>
    <name type="synonym">Oryza sativa f. spontanea</name>
    <dbReference type="NCBI Taxonomy" id="4536"/>
    <lineage>
        <taxon>Eukaryota</taxon>
        <taxon>Viridiplantae</taxon>
        <taxon>Streptophyta</taxon>
        <taxon>Embryophyta</taxon>
        <taxon>Tracheophyta</taxon>
        <taxon>Spermatophyta</taxon>
        <taxon>Magnoliopsida</taxon>
        <taxon>Liliopsida</taxon>
        <taxon>Poales</taxon>
        <taxon>Poaceae</taxon>
        <taxon>BOP clade</taxon>
        <taxon>Oryzoideae</taxon>
        <taxon>Oryzeae</taxon>
        <taxon>Oryzinae</taxon>
        <taxon>Oryza</taxon>
    </lineage>
</organism>
<sequence>MAGCCVFLRWPSTLPSLLGYRFLDDSKVAGLSSPVFSVDYLMLDSYPSRLLLETAVRKDESKATLFVNVTILFLSVLCAK</sequence>
<dbReference type="Gramene" id="ONIVA12G10710.1">
    <property type="protein sequence ID" value="ONIVA12G10710.1"/>
    <property type="gene ID" value="ONIVA12G10710"/>
</dbReference>
<dbReference type="EnsemblPlants" id="ONIVA12G10710.1">
    <property type="protein sequence ID" value="ONIVA12G10710.1"/>
    <property type="gene ID" value="ONIVA12G10710"/>
</dbReference>
<accession>A0A0E0J9V7</accession>
<protein>
    <submittedName>
        <fullName evidence="1">Uncharacterized protein</fullName>
    </submittedName>
</protein>
<dbReference type="AlphaFoldDB" id="A0A0E0J9V7"/>
<evidence type="ECO:0000313" key="2">
    <source>
        <dbReference type="Proteomes" id="UP000006591"/>
    </source>
</evidence>